<dbReference type="EMBL" id="WWCJ01000019">
    <property type="protein sequence ID" value="MYN04675.1"/>
    <property type="molecule type" value="Genomic_DNA"/>
</dbReference>
<keyword evidence="2" id="KW-1185">Reference proteome</keyword>
<accession>A0A6N9HPU2</accession>
<dbReference type="Proteomes" id="UP000448575">
    <property type="component" value="Unassembled WGS sequence"/>
</dbReference>
<proteinExistence type="predicted"/>
<evidence type="ECO:0000313" key="1">
    <source>
        <dbReference type="EMBL" id="MYN04675.1"/>
    </source>
</evidence>
<organism evidence="1 2">
    <name type="scientific">Pseudoduganella guangdongensis</name>
    <dbReference type="NCBI Taxonomy" id="2692179"/>
    <lineage>
        <taxon>Bacteria</taxon>
        <taxon>Pseudomonadati</taxon>
        <taxon>Pseudomonadota</taxon>
        <taxon>Betaproteobacteria</taxon>
        <taxon>Burkholderiales</taxon>
        <taxon>Oxalobacteraceae</taxon>
        <taxon>Telluria group</taxon>
        <taxon>Pseudoduganella</taxon>
    </lineage>
</organism>
<name>A0A6N9HPU2_9BURK</name>
<evidence type="ECO:0000313" key="2">
    <source>
        <dbReference type="Proteomes" id="UP000448575"/>
    </source>
</evidence>
<reference evidence="1 2" key="1">
    <citation type="submission" date="2019-12" db="EMBL/GenBank/DDBJ databases">
        <title>Novel species isolated from a subtropical stream in China.</title>
        <authorList>
            <person name="Lu H."/>
        </authorList>
    </citation>
    <scope>NUCLEOTIDE SEQUENCE [LARGE SCALE GENOMIC DNA]</scope>
    <source>
        <strain evidence="1 2">DS3</strain>
    </source>
</reference>
<dbReference type="AlphaFoldDB" id="A0A6N9HPU2"/>
<sequence>MALLKKLLAFRDPHRAARESLHRQAIERTRLDPLQNAKAGSRELIRIVSEQLHSRGDTRPESLLCALGALAGFACQVSARTNAFAHGMPQRDYLAEDLGLLLFGMEYSVWGLVAGAARHNGCLQFPEPAEIWAHVGKTVGTPEFGIPRVPGQHAARQLPADYLRLFWPMLKPVIARYCSNPAHWPIMCSLALQQAIEKVQGRIDAEMAMRMALESALPMARIHADFS</sequence>
<protein>
    <submittedName>
        <fullName evidence="1">Uncharacterized protein</fullName>
    </submittedName>
</protein>
<gene>
    <name evidence="1" type="ORF">GTP41_21505</name>
</gene>
<comment type="caution">
    <text evidence="1">The sequence shown here is derived from an EMBL/GenBank/DDBJ whole genome shotgun (WGS) entry which is preliminary data.</text>
</comment>
<dbReference type="RefSeq" id="WP_161027629.1">
    <property type="nucleotide sequence ID" value="NZ_WWCJ01000019.1"/>
</dbReference>